<keyword evidence="4" id="KW-1185">Reference proteome</keyword>
<comment type="caution">
    <text evidence="3">The sequence shown here is derived from an EMBL/GenBank/DDBJ whole genome shotgun (WGS) entry which is preliminary data.</text>
</comment>
<protein>
    <recommendedName>
        <fullName evidence="2">Reverse transcriptase zinc-binding domain-containing protein</fullName>
    </recommendedName>
</protein>
<gene>
    <name evidence="3" type="ORF">RIF29_14896</name>
</gene>
<evidence type="ECO:0000313" key="4">
    <source>
        <dbReference type="Proteomes" id="UP001372338"/>
    </source>
</evidence>
<dbReference type="InterPro" id="IPR026960">
    <property type="entry name" value="RVT-Znf"/>
</dbReference>
<dbReference type="Pfam" id="PF13966">
    <property type="entry name" value="zf-RVT"/>
    <property type="match status" value="1"/>
</dbReference>
<dbReference type="PANTHER" id="PTHR33116">
    <property type="entry name" value="REVERSE TRANSCRIPTASE ZINC-BINDING DOMAIN-CONTAINING PROTEIN-RELATED-RELATED"/>
    <property type="match status" value="1"/>
</dbReference>
<dbReference type="Pfam" id="PF00232">
    <property type="entry name" value="Glyco_hydro_1"/>
    <property type="match status" value="1"/>
</dbReference>
<evidence type="ECO:0000256" key="1">
    <source>
        <dbReference type="ARBA" id="ARBA00010838"/>
    </source>
</evidence>
<dbReference type="GO" id="GO:0005975">
    <property type="term" value="P:carbohydrate metabolic process"/>
    <property type="evidence" value="ECO:0007669"/>
    <property type="project" value="InterPro"/>
</dbReference>
<dbReference type="InterPro" id="IPR017853">
    <property type="entry name" value="GH"/>
</dbReference>
<evidence type="ECO:0000313" key="3">
    <source>
        <dbReference type="EMBL" id="KAK7273832.1"/>
    </source>
</evidence>
<dbReference type="Gene3D" id="3.20.20.80">
    <property type="entry name" value="Glycosidases"/>
    <property type="match status" value="1"/>
</dbReference>
<evidence type="ECO:0000259" key="2">
    <source>
        <dbReference type="Pfam" id="PF13966"/>
    </source>
</evidence>
<dbReference type="AlphaFoldDB" id="A0AAN9IC38"/>
<organism evidence="3 4">
    <name type="scientific">Crotalaria pallida</name>
    <name type="common">Smooth rattlebox</name>
    <name type="synonym">Crotalaria striata</name>
    <dbReference type="NCBI Taxonomy" id="3830"/>
    <lineage>
        <taxon>Eukaryota</taxon>
        <taxon>Viridiplantae</taxon>
        <taxon>Streptophyta</taxon>
        <taxon>Embryophyta</taxon>
        <taxon>Tracheophyta</taxon>
        <taxon>Spermatophyta</taxon>
        <taxon>Magnoliopsida</taxon>
        <taxon>eudicotyledons</taxon>
        <taxon>Gunneridae</taxon>
        <taxon>Pentapetalae</taxon>
        <taxon>rosids</taxon>
        <taxon>fabids</taxon>
        <taxon>Fabales</taxon>
        <taxon>Fabaceae</taxon>
        <taxon>Papilionoideae</taxon>
        <taxon>50 kb inversion clade</taxon>
        <taxon>genistoids sensu lato</taxon>
        <taxon>core genistoids</taxon>
        <taxon>Crotalarieae</taxon>
        <taxon>Crotalaria</taxon>
    </lineage>
</organism>
<name>A0AAN9IC38_CROPI</name>
<dbReference type="GO" id="GO:0004553">
    <property type="term" value="F:hydrolase activity, hydrolyzing O-glycosyl compounds"/>
    <property type="evidence" value="ECO:0007669"/>
    <property type="project" value="InterPro"/>
</dbReference>
<dbReference type="PANTHER" id="PTHR33116:SF84">
    <property type="entry name" value="RNA-DIRECTED DNA POLYMERASE"/>
    <property type="match status" value="1"/>
</dbReference>
<dbReference type="SUPFAM" id="SSF51445">
    <property type="entry name" value="(Trans)glycosidases"/>
    <property type="match status" value="1"/>
</dbReference>
<dbReference type="Proteomes" id="UP001372338">
    <property type="component" value="Unassembled WGS sequence"/>
</dbReference>
<sequence>MVKDSEKATLEWLYVVPWGVRKILNYVSQKYATPIYVTENGMDDEDNGNLPLHEMLDDKRTFMIQFSEFLVNFRDGRIGKQRWVCQICAIVRLEPRRGTCYIQDKDSWHWKKVMKIRDKFRIQYLNGTWNENSNYTIRKGYAFLIGSQQKVIWSKIVWNSAAIPKHCFIFWLAVQDRLKTKSNLLYAHNLDPICVLCAGAFEDREQLFFHCPWSKELLGQVCDWLGVDNWRVSFLDWVRWLGHGFRSVQRQKFIDLVECFLKGTDALEPSPFVNSSFIFKSQGGVIKMAGHVLDG</sequence>
<dbReference type="InterPro" id="IPR001360">
    <property type="entry name" value="Glyco_hydro_1"/>
</dbReference>
<reference evidence="3 4" key="1">
    <citation type="submission" date="2024-01" db="EMBL/GenBank/DDBJ databases">
        <title>The genomes of 5 underutilized Papilionoideae crops provide insights into root nodulation and disease resistanc.</title>
        <authorList>
            <person name="Yuan L."/>
        </authorList>
    </citation>
    <scope>NUCLEOTIDE SEQUENCE [LARGE SCALE GENOMIC DNA]</scope>
    <source>
        <strain evidence="3">ZHUSHIDOU_FW_LH</strain>
        <tissue evidence="3">Leaf</tissue>
    </source>
</reference>
<proteinExistence type="inferred from homology"/>
<comment type="similarity">
    <text evidence="1">Belongs to the glycosyl hydrolase 1 family.</text>
</comment>
<dbReference type="EMBL" id="JAYWIO010000003">
    <property type="protein sequence ID" value="KAK7273832.1"/>
    <property type="molecule type" value="Genomic_DNA"/>
</dbReference>
<feature type="domain" description="Reverse transcriptase zinc-binding" evidence="2">
    <location>
        <begin position="135"/>
        <end position="216"/>
    </location>
</feature>
<accession>A0AAN9IC38</accession>